<keyword evidence="5" id="KW-1229">Viral tail sheath protein</keyword>
<dbReference type="InterPro" id="IPR052042">
    <property type="entry name" value="Tail_sheath_structural"/>
</dbReference>
<evidence type="ECO:0000256" key="7">
    <source>
        <dbReference type="ARBA" id="ARBA00023296"/>
    </source>
</evidence>
<dbReference type="PANTHER" id="PTHR35861">
    <property type="match status" value="1"/>
</dbReference>
<dbReference type="GO" id="GO:0099000">
    <property type="term" value="P:symbiont genome ejection through host cell envelope, contractile tail mechanism"/>
    <property type="evidence" value="ECO:0007669"/>
    <property type="project" value="UniProtKB-KW"/>
</dbReference>
<protein>
    <submittedName>
        <fullName evidence="9">Tail sheath protein</fullName>
    </submittedName>
</protein>
<evidence type="ECO:0000256" key="4">
    <source>
        <dbReference type="ARBA" id="ARBA00022766"/>
    </source>
</evidence>
<reference evidence="9" key="1">
    <citation type="journal article" date="2021" name="Proc. Natl. Acad. Sci. U.S.A.">
        <title>A Catalog of Tens of Thousands of Viruses from Human Metagenomes Reveals Hidden Associations with Chronic Diseases.</title>
        <authorList>
            <person name="Tisza M.J."/>
            <person name="Buck C.B."/>
        </authorList>
    </citation>
    <scope>NUCLEOTIDE SEQUENCE</scope>
    <source>
        <strain evidence="9">CtgXL3</strain>
    </source>
</reference>
<proteinExistence type="inferred from homology"/>
<feature type="domain" description="Tail sheath protein subtilisin-like" evidence="8">
    <location>
        <begin position="222"/>
        <end position="385"/>
    </location>
</feature>
<sequence length="499" mass="54236">MAGEYLTPQVKVINTKTSKSPNKGSSATTGVLIGVTQRGPIGVPTKVSSWEEYIEKFAYGMETPFLVDSYLAYSVYGFFQNANAVLNAGEVSKGADLYIMRVASTTAKASTFSATSDESPLVINAKDKGKWGNKVKVVLQVNKEESTLVDCIVYIGAEKKEQFSRLTKTASSPKFYETWINDNSQFINVVAGNFTANTYDTAFALAGGTDGTEDLTDEIYKSMLVNLDEIEDARPIAIPGETSEGLTTALIDYCSNRRNGDLFPVLDGAKTADVDAIKTYKTAIAGTPGALYYPWLKVSDPLSVSSSATIDCPTCGHVMGVIARIANSRGVWKAPAGTEAVVVGAVGLTRKLKIGEDTDQLSPNGINAILVKPEYGIVVWGARTMDSEDMEYVSDQLFNMYLRTTLDTQTQWAVFEPNKAITRTKLSTQVEGIMYDLFKQGAFAGEAEDGSDSYFVQCDDSINTQQVIDNHKIVCKVGYALSKPAEFVVFYLSHNLETQ</sequence>
<dbReference type="GO" id="GO:0098027">
    <property type="term" value="C:virus tail, sheath"/>
    <property type="evidence" value="ECO:0007669"/>
    <property type="project" value="UniProtKB-KW"/>
</dbReference>
<keyword evidence="7" id="KW-1160">Virus entry into host cell</keyword>
<evidence type="ECO:0000256" key="2">
    <source>
        <dbReference type="ARBA" id="ARBA00022595"/>
    </source>
</evidence>
<keyword evidence="2" id="KW-1162">Viral penetration into host cytoplasm</keyword>
<evidence type="ECO:0000256" key="5">
    <source>
        <dbReference type="ARBA" id="ARBA00023003"/>
    </source>
</evidence>
<accession>A0A8S5QQE6</accession>
<dbReference type="Pfam" id="PF04984">
    <property type="entry name" value="Phage_sheath_1"/>
    <property type="match status" value="1"/>
</dbReference>
<evidence type="ECO:0000313" key="9">
    <source>
        <dbReference type="EMBL" id="DAE21438.1"/>
    </source>
</evidence>
<evidence type="ECO:0000256" key="1">
    <source>
        <dbReference type="ARBA" id="ARBA00008005"/>
    </source>
</evidence>
<keyword evidence="4" id="KW-1242">Viral contractile tail ejection system</keyword>
<dbReference type="InterPro" id="IPR035089">
    <property type="entry name" value="Phage_sheath_subtilisin"/>
</dbReference>
<keyword evidence="6" id="KW-1171">Viral genome ejection through host cell envelope</keyword>
<comment type="similarity">
    <text evidence="1">Belongs to the myoviridae tail sheath protein family.</text>
</comment>
<evidence type="ECO:0000259" key="8">
    <source>
        <dbReference type="Pfam" id="PF04984"/>
    </source>
</evidence>
<organism evidence="9">
    <name type="scientific">Myoviridae sp. ctgXL3</name>
    <dbReference type="NCBI Taxonomy" id="2826681"/>
    <lineage>
        <taxon>Viruses</taxon>
        <taxon>Duplodnaviria</taxon>
        <taxon>Heunggongvirae</taxon>
        <taxon>Uroviricota</taxon>
        <taxon>Caudoviricetes</taxon>
    </lineage>
</organism>
<evidence type="ECO:0000256" key="3">
    <source>
        <dbReference type="ARBA" id="ARBA00022732"/>
    </source>
</evidence>
<evidence type="ECO:0000256" key="6">
    <source>
        <dbReference type="ARBA" id="ARBA00023009"/>
    </source>
</evidence>
<dbReference type="PANTHER" id="PTHR35861:SF1">
    <property type="entry name" value="PHAGE TAIL SHEATH PROTEIN"/>
    <property type="match status" value="1"/>
</dbReference>
<dbReference type="Gene3D" id="3.40.50.11780">
    <property type="match status" value="2"/>
</dbReference>
<keyword evidence="5" id="KW-0946">Virion</keyword>
<dbReference type="EMBL" id="BK015712">
    <property type="protein sequence ID" value="DAE21438.1"/>
    <property type="molecule type" value="Genomic_DNA"/>
</dbReference>
<keyword evidence="3" id="KW-1227">Viral tail protein</keyword>
<name>A0A8S5QQE6_9CAUD</name>